<gene>
    <name evidence="1" type="ORF">VP01_1170g1</name>
</gene>
<evidence type="ECO:0000313" key="2">
    <source>
        <dbReference type="Proteomes" id="UP000037035"/>
    </source>
</evidence>
<dbReference type="Proteomes" id="UP000037035">
    <property type="component" value="Unassembled WGS sequence"/>
</dbReference>
<sequence>MTQPSNNLNAGPRRRPKLAILYDCSRFSTVMSRLSNPVAMLASLKSALFYVTQPTPVPFQLLTRWHSKRCHTRRSHCFEKSGHRTRTHLSAALPVLQCTQTTSLPPKPAQIAVFLPTSMTILETNLVERVCGAQLFKPGDKGSPVCRYASQSLNDWLGRLFNREGIEEALDQTALNGMCKILAYG</sequence>
<dbReference type="VEuPathDB" id="FungiDB:VP01_1170g1"/>
<protein>
    <submittedName>
        <fullName evidence="1">Uncharacterized protein</fullName>
    </submittedName>
</protein>
<dbReference type="EMBL" id="LAVV01001899">
    <property type="protein sequence ID" value="KNZ63220.1"/>
    <property type="molecule type" value="Genomic_DNA"/>
</dbReference>
<dbReference type="AlphaFoldDB" id="A0A0L6VSQ6"/>
<comment type="caution">
    <text evidence="1">The sequence shown here is derived from an EMBL/GenBank/DDBJ whole genome shotgun (WGS) entry which is preliminary data.</text>
</comment>
<keyword evidence="2" id="KW-1185">Reference proteome</keyword>
<evidence type="ECO:0000313" key="1">
    <source>
        <dbReference type="EMBL" id="KNZ63220.1"/>
    </source>
</evidence>
<proteinExistence type="predicted"/>
<accession>A0A0L6VSQ6</accession>
<name>A0A0L6VSQ6_9BASI</name>
<organism evidence="1 2">
    <name type="scientific">Puccinia sorghi</name>
    <dbReference type="NCBI Taxonomy" id="27349"/>
    <lineage>
        <taxon>Eukaryota</taxon>
        <taxon>Fungi</taxon>
        <taxon>Dikarya</taxon>
        <taxon>Basidiomycota</taxon>
        <taxon>Pucciniomycotina</taxon>
        <taxon>Pucciniomycetes</taxon>
        <taxon>Pucciniales</taxon>
        <taxon>Pucciniaceae</taxon>
        <taxon>Puccinia</taxon>
    </lineage>
</organism>
<reference evidence="1 2" key="1">
    <citation type="submission" date="2015-08" db="EMBL/GenBank/DDBJ databases">
        <title>Next Generation Sequencing and Analysis of the Genome of Puccinia sorghi L Schw, the Causal Agent of Maize Common Rust.</title>
        <authorList>
            <person name="Rochi L."/>
            <person name="Burguener G."/>
            <person name="Darino M."/>
            <person name="Turjanski A."/>
            <person name="Kreff E."/>
            <person name="Dieguez M.J."/>
            <person name="Sacco F."/>
        </authorList>
    </citation>
    <scope>NUCLEOTIDE SEQUENCE [LARGE SCALE GENOMIC DNA]</scope>
    <source>
        <strain evidence="1 2">RO10H11247</strain>
    </source>
</reference>